<dbReference type="Proteomes" id="UP001202328">
    <property type="component" value="Unassembled WGS sequence"/>
</dbReference>
<name>A0AAD4XAN3_9MAGN</name>
<keyword evidence="2" id="KW-1185">Reference proteome</keyword>
<evidence type="ECO:0000313" key="2">
    <source>
        <dbReference type="Proteomes" id="UP001202328"/>
    </source>
</evidence>
<sequence>MAAFLFFFRLTSIRSPVFTIDLPRFFFAPRLTSGNNTRGIQYSGFRYNQSEKNENKTYHFVVSHSPQKPCAEHGQFYALDFVGTNFHRLQDIFDRELLILGYLRCLTNKTIGDARLRRNMLHELPPYDNTIDVRHYSVRGGNGHHLSFAYFLFQIVCIFYLN</sequence>
<dbReference type="AlphaFoldDB" id="A0AAD4XAN3"/>
<proteinExistence type="predicted"/>
<dbReference type="EMBL" id="JAJJMB010012966">
    <property type="protein sequence ID" value="KAI3872229.1"/>
    <property type="molecule type" value="Genomic_DNA"/>
</dbReference>
<protein>
    <submittedName>
        <fullName evidence="1">Uncharacterized protein</fullName>
    </submittedName>
</protein>
<evidence type="ECO:0000313" key="1">
    <source>
        <dbReference type="EMBL" id="KAI3872229.1"/>
    </source>
</evidence>
<gene>
    <name evidence="1" type="ORF">MKW98_011721</name>
</gene>
<organism evidence="1 2">
    <name type="scientific">Papaver atlanticum</name>
    <dbReference type="NCBI Taxonomy" id="357466"/>
    <lineage>
        <taxon>Eukaryota</taxon>
        <taxon>Viridiplantae</taxon>
        <taxon>Streptophyta</taxon>
        <taxon>Embryophyta</taxon>
        <taxon>Tracheophyta</taxon>
        <taxon>Spermatophyta</taxon>
        <taxon>Magnoliopsida</taxon>
        <taxon>Ranunculales</taxon>
        <taxon>Papaveraceae</taxon>
        <taxon>Papaveroideae</taxon>
        <taxon>Papaver</taxon>
    </lineage>
</organism>
<accession>A0AAD4XAN3</accession>
<reference evidence="1" key="1">
    <citation type="submission" date="2022-04" db="EMBL/GenBank/DDBJ databases">
        <title>A functionally conserved STORR gene fusion in Papaver species that diverged 16.8 million years ago.</title>
        <authorList>
            <person name="Catania T."/>
        </authorList>
    </citation>
    <scope>NUCLEOTIDE SEQUENCE</scope>
    <source>
        <strain evidence="1">S-188037</strain>
    </source>
</reference>
<comment type="caution">
    <text evidence="1">The sequence shown here is derived from an EMBL/GenBank/DDBJ whole genome shotgun (WGS) entry which is preliminary data.</text>
</comment>